<dbReference type="PROSITE" id="PS50112">
    <property type="entry name" value="PAS"/>
    <property type="match status" value="1"/>
</dbReference>
<keyword evidence="6" id="KW-0288">FMN</keyword>
<dbReference type="SMART" id="SM00091">
    <property type="entry name" value="PAS"/>
    <property type="match status" value="2"/>
</dbReference>
<dbReference type="CDD" id="cd00130">
    <property type="entry name" value="PAS"/>
    <property type="match status" value="1"/>
</dbReference>
<dbReference type="EMBL" id="JH660647">
    <property type="protein sequence ID" value="EIM25497.1"/>
    <property type="molecule type" value="Genomic_DNA"/>
</dbReference>
<evidence type="ECO:0000256" key="3">
    <source>
        <dbReference type="ARBA" id="ARBA00021740"/>
    </source>
</evidence>
<dbReference type="eggNOG" id="COG3920">
    <property type="taxonomic scope" value="Bacteria"/>
</dbReference>
<feature type="domain" description="PAC" evidence="14">
    <location>
        <begin position="248"/>
        <end position="300"/>
    </location>
</feature>
<dbReference type="EC" id="2.7.13.3" evidence="2"/>
<dbReference type="InterPro" id="IPR011102">
    <property type="entry name" value="Sig_transdc_His_kinase_HWE"/>
</dbReference>
<evidence type="ECO:0000256" key="9">
    <source>
        <dbReference type="ARBA" id="ARBA00022741"/>
    </source>
</evidence>
<comment type="catalytic activity">
    <reaction evidence="1">
        <text>ATP + protein L-histidine = ADP + protein N-phospho-L-histidine.</text>
        <dbReference type="EC" id="2.7.13.3"/>
    </reaction>
</comment>
<evidence type="ECO:0000259" key="14">
    <source>
        <dbReference type="PROSITE" id="PS50113"/>
    </source>
</evidence>
<accession>I4YNF5</accession>
<dbReference type="PROSITE" id="PS50113">
    <property type="entry name" value="PAC"/>
    <property type="match status" value="1"/>
</dbReference>
<keyword evidence="10" id="KW-0418">Kinase</keyword>
<gene>
    <name evidence="15" type="ORF">MicloDRAFT_00062240</name>
</gene>
<dbReference type="SMART" id="SM00911">
    <property type="entry name" value="HWE_HK"/>
    <property type="match status" value="1"/>
</dbReference>
<keyword evidence="12" id="KW-0843">Virulence</keyword>
<proteinExistence type="predicted"/>
<dbReference type="Pfam" id="PF08447">
    <property type="entry name" value="PAS_3"/>
    <property type="match status" value="1"/>
</dbReference>
<dbReference type="PANTHER" id="PTHR41523">
    <property type="entry name" value="TWO-COMPONENT SYSTEM SENSOR PROTEIN"/>
    <property type="match status" value="1"/>
</dbReference>
<name>I4YNF5_9HYPH</name>
<dbReference type="AlphaFoldDB" id="I4YNF5"/>
<dbReference type="Proteomes" id="UP000003947">
    <property type="component" value="Unassembled WGS sequence"/>
</dbReference>
<dbReference type="Gene3D" id="3.30.565.10">
    <property type="entry name" value="Histidine kinase-like ATPase, C-terminal domain"/>
    <property type="match status" value="1"/>
</dbReference>
<dbReference type="GO" id="GO:0005524">
    <property type="term" value="F:ATP binding"/>
    <property type="evidence" value="ECO:0007669"/>
    <property type="project" value="UniProtKB-KW"/>
</dbReference>
<reference evidence="15 16" key="1">
    <citation type="submission" date="2012-02" db="EMBL/GenBank/DDBJ databases">
        <title>Improved High-Quality Draft sequence of Microvirga sp. WSM3557.</title>
        <authorList>
            <consortium name="US DOE Joint Genome Institute"/>
            <person name="Lucas S."/>
            <person name="Han J."/>
            <person name="Lapidus A."/>
            <person name="Cheng J.-F."/>
            <person name="Goodwin L."/>
            <person name="Pitluck S."/>
            <person name="Peters L."/>
            <person name="Zhang X."/>
            <person name="Detter J.C."/>
            <person name="Han C."/>
            <person name="Tapia R."/>
            <person name="Land M."/>
            <person name="Hauser L."/>
            <person name="Kyrpides N."/>
            <person name="Ivanova N."/>
            <person name="Pagani I."/>
            <person name="Brau L."/>
            <person name="Yates R."/>
            <person name="O'Hara G."/>
            <person name="Rui T."/>
            <person name="Howieson J."/>
            <person name="Reeve W."/>
            <person name="Woyke T."/>
        </authorList>
    </citation>
    <scope>NUCLEOTIDE SEQUENCE [LARGE SCALE GENOMIC DNA]</scope>
    <source>
        <strain evidence="15 16">WSM3557</strain>
    </source>
</reference>
<evidence type="ECO:0000256" key="6">
    <source>
        <dbReference type="ARBA" id="ARBA00022643"/>
    </source>
</evidence>
<dbReference type="HOGENOM" id="CLU_000445_114_57_5"/>
<keyword evidence="4" id="KW-0597">Phosphoprotein</keyword>
<protein>
    <recommendedName>
        <fullName evidence="3">Blue-light-activated histidine kinase</fullName>
        <ecNumber evidence="2">2.7.13.3</ecNumber>
    </recommendedName>
</protein>
<evidence type="ECO:0000256" key="8">
    <source>
        <dbReference type="ARBA" id="ARBA00022737"/>
    </source>
</evidence>
<dbReference type="Gene3D" id="3.30.450.20">
    <property type="entry name" value="PAS domain"/>
    <property type="match status" value="2"/>
</dbReference>
<dbReference type="Pfam" id="PF08448">
    <property type="entry name" value="PAS_4"/>
    <property type="match status" value="1"/>
</dbReference>
<evidence type="ECO:0000313" key="16">
    <source>
        <dbReference type="Proteomes" id="UP000003947"/>
    </source>
</evidence>
<keyword evidence="9" id="KW-0547">Nucleotide-binding</keyword>
<dbReference type="InterPro" id="IPR013655">
    <property type="entry name" value="PAS_fold_3"/>
</dbReference>
<dbReference type="STRING" id="864069.MicloDRAFT_00062240"/>
<dbReference type="PATRIC" id="fig|864069.3.peg.6661"/>
<evidence type="ECO:0000256" key="5">
    <source>
        <dbReference type="ARBA" id="ARBA00022630"/>
    </source>
</evidence>
<sequence>MHMPGTALTSTVDLEQLTGDLAASVSERSYGPPNSALQQALAHTIESKVQAQLAVVLEGIGDAFYSLDDQWRFSYINRAAECFFGEPRHSMLRRVIWDVFPGFEGTELRQRYEEVLASGQAQSFETEAVGRQGHYLEFRVFPYRDGLGISFRDWTERRRAEEEMRERHAQVSALADNLPLGMVYQMDNGVGYEGRRFIYVSASCERLNGVPAEKVPGDQNLLFDLILPEFREPVYRAQLEAHAQLKPLDIEFAIRHAETGEIRWQRIVDAPRRLPNGRIVWDGIQIDITDQKRAEEHQRLLLNELNHRVKNTLATVQSLAAQSFRGAGTQNAQPSPSACATFEARLFALARAHDVLTRENWEGAAFSDVLAEACMPYRTGEAGCSRIETEGPDLRVSPPMALSLSMVLHELFTNALKYGALSNGSGKVRLSWSVITDPIGPRLSLHWRESGGPPVEPPSRKGFGSRLIQDGMARELNGVVRLSYDPDGVACAIDVPLS</sequence>
<organism evidence="15 16">
    <name type="scientific">Microvirga lotononidis</name>
    <dbReference type="NCBI Taxonomy" id="864069"/>
    <lineage>
        <taxon>Bacteria</taxon>
        <taxon>Pseudomonadati</taxon>
        <taxon>Pseudomonadota</taxon>
        <taxon>Alphaproteobacteria</taxon>
        <taxon>Hyphomicrobiales</taxon>
        <taxon>Methylobacteriaceae</taxon>
        <taxon>Microvirga</taxon>
    </lineage>
</organism>
<keyword evidence="16" id="KW-1185">Reference proteome</keyword>
<dbReference type="eggNOG" id="COG5002">
    <property type="taxonomic scope" value="Bacteria"/>
</dbReference>
<dbReference type="InterPro" id="IPR036890">
    <property type="entry name" value="HATPase_C_sf"/>
</dbReference>
<dbReference type="GO" id="GO:0004673">
    <property type="term" value="F:protein histidine kinase activity"/>
    <property type="evidence" value="ECO:0007669"/>
    <property type="project" value="UniProtKB-EC"/>
</dbReference>
<dbReference type="InterPro" id="IPR000700">
    <property type="entry name" value="PAS-assoc_C"/>
</dbReference>
<dbReference type="PANTHER" id="PTHR41523:SF7">
    <property type="entry name" value="HISTIDINE KINASE"/>
    <property type="match status" value="1"/>
</dbReference>
<dbReference type="InterPro" id="IPR035965">
    <property type="entry name" value="PAS-like_dom_sf"/>
</dbReference>
<feature type="domain" description="PAS" evidence="13">
    <location>
        <begin position="49"/>
        <end position="119"/>
    </location>
</feature>
<dbReference type="InterPro" id="IPR013656">
    <property type="entry name" value="PAS_4"/>
</dbReference>
<dbReference type="NCBIfam" id="TIGR00229">
    <property type="entry name" value="sensory_box"/>
    <property type="match status" value="2"/>
</dbReference>
<dbReference type="Pfam" id="PF07536">
    <property type="entry name" value="HWE_HK"/>
    <property type="match status" value="1"/>
</dbReference>
<evidence type="ECO:0000256" key="7">
    <source>
        <dbReference type="ARBA" id="ARBA00022679"/>
    </source>
</evidence>
<keyword evidence="7" id="KW-0808">Transferase</keyword>
<keyword evidence="8" id="KW-0677">Repeat</keyword>
<keyword evidence="5" id="KW-0285">Flavoprotein</keyword>
<evidence type="ECO:0000256" key="10">
    <source>
        <dbReference type="ARBA" id="ARBA00022777"/>
    </source>
</evidence>
<dbReference type="SUPFAM" id="SSF55785">
    <property type="entry name" value="PYP-like sensor domain (PAS domain)"/>
    <property type="match status" value="2"/>
</dbReference>
<evidence type="ECO:0000256" key="11">
    <source>
        <dbReference type="ARBA" id="ARBA00022840"/>
    </source>
</evidence>
<dbReference type="InterPro" id="IPR000014">
    <property type="entry name" value="PAS"/>
</dbReference>
<keyword evidence="11" id="KW-0067">ATP-binding</keyword>
<evidence type="ECO:0000313" key="15">
    <source>
        <dbReference type="EMBL" id="EIM25497.1"/>
    </source>
</evidence>
<evidence type="ECO:0000256" key="12">
    <source>
        <dbReference type="ARBA" id="ARBA00023026"/>
    </source>
</evidence>
<evidence type="ECO:0000256" key="4">
    <source>
        <dbReference type="ARBA" id="ARBA00022553"/>
    </source>
</evidence>
<dbReference type="OrthoDB" id="341208at2"/>
<evidence type="ECO:0000256" key="1">
    <source>
        <dbReference type="ARBA" id="ARBA00000085"/>
    </source>
</evidence>
<evidence type="ECO:0000259" key="13">
    <source>
        <dbReference type="PROSITE" id="PS50112"/>
    </source>
</evidence>
<evidence type="ECO:0000256" key="2">
    <source>
        <dbReference type="ARBA" id="ARBA00012438"/>
    </source>
</evidence>